<organism evidence="7 8">
    <name type="scientific">candidate division CPR1 bacterium GW2011_GWA2_42_17</name>
    <dbReference type="NCBI Taxonomy" id="1618341"/>
    <lineage>
        <taxon>Bacteria</taxon>
        <taxon>candidate division CPR1</taxon>
    </lineage>
</organism>
<dbReference type="InterPro" id="IPR004839">
    <property type="entry name" value="Aminotransferase_I/II_large"/>
</dbReference>
<dbReference type="GO" id="GO:0030170">
    <property type="term" value="F:pyridoxal phosphate binding"/>
    <property type="evidence" value="ECO:0007669"/>
    <property type="project" value="InterPro"/>
</dbReference>
<dbReference type="InterPro" id="IPR050596">
    <property type="entry name" value="AspAT/PAT-like"/>
</dbReference>
<keyword evidence="3 7" id="KW-0032">Aminotransferase</keyword>
<evidence type="ECO:0000313" key="8">
    <source>
        <dbReference type="Proteomes" id="UP000034875"/>
    </source>
</evidence>
<evidence type="ECO:0000256" key="3">
    <source>
        <dbReference type="ARBA" id="ARBA00022576"/>
    </source>
</evidence>
<reference evidence="7 8" key="1">
    <citation type="journal article" date="2015" name="Nature">
        <title>rRNA introns, odd ribosomes, and small enigmatic genomes across a large radiation of phyla.</title>
        <authorList>
            <person name="Brown C.T."/>
            <person name="Hug L.A."/>
            <person name="Thomas B.C."/>
            <person name="Sharon I."/>
            <person name="Castelle C.J."/>
            <person name="Singh A."/>
            <person name="Wilkins M.J."/>
            <person name="Williams K.H."/>
            <person name="Banfield J.F."/>
        </authorList>
    </citation>
    <scope>NUCLEOTIDE SEQUENCE [LARGE SCALE GENOMIC DNA]</scope>
</reference>
<sequence length="374" mass="41686">MCYFFSMQNQLIGIRELAERAKQEGAIDLAQGVIDATPPAALLETIKNLPLEKYSTYNNKRGVQEYRTAIVEYMCKRGWTLTLDNVLGISGVTAGIASMLLTHCKPGARVLLPEPFFIGHKLLLDALGFKIKYLPTSIEVTPDWDNFASHMRSVDAAILTTPSNPTGHIASPAILKNLSGVAAEHSCLLIIDEMYREFIWSSPPHDSEYTDIDLSHTIILRSFSKTLAIPGWRCGFAIVNKETLDAVASTHDALYLGGSTIAQHALAIFLANNLEGMNIYIDNLRLRLQQNRKQLLTAFERIGMNPLPTTAAYYLLLRHNRSSDIAAMEELIKKKVVTIPLNMLYSNPLQDTGYIRAHFAITPKNALRVVKFIK</sequence>
<dbReference type="Gene3D" id="3.90.1150.10">
    <property type="entry name" value="Aspartate Aminotransferase, domain 1"/>
    <property type="match status" value="1"/>
</dbReference>
<dbReference type="InterPro" id="IPR015421">
    <property type="entry name" value="PyrdxlP-dep_Trfase_major"/>
</dbReference>
<protein>
    <submittedName>
        <fullName evidence="7">Aminotransferase class I and II</fullName>
    </submittedName>
</protein>
<dbReference type="PANTHER" id="PTHR46383:SF1">
    <property type="entry name" value="ASPARTATE AMINOTRANSFERASE"/>
    <property type="match status" value="1"/>
</dbReference>
<dbReference type="Proteomes" id="UP000034875">
    <property type="component" value="Unassembled WGS sequence"/>
</dbReference>
<dbReference type="EMBL" id="LCCZ01000010">
    <property type="protein sequence ID" value="KKS44192.1"/>
    <property type="molecule type" value="Genomic_DNA"/>
</dbReference>
<evidence type="ECO:0000256" key="4">
    <source>
        <dbReference type="ARBA" id="ARBA00022679"/>
    </source>
</evidence>
<dbReference type="Gene3D" id="3.40.640.10">
    <property type="entry name" value="Type I PLP-dependent aspartate aminotransferase-like (Major domain)"/>
    <property type="match status" value="1"/>
</dbReference>
<dbReference type="SUPFAM" id="SSF53383">
    <property type="entry name" value="PLP-dependent transferases"/>
    <property type="match status" value="1"/>
</dbReference>
<dbReference type="PANTHER" id="PTHR46383">
    <property type="entry name" value="ASPARTATE AMINOTRANSFERASE"/>
    <property type="match status" value="1"/>
</dbReference>
<feature type="domain" description="Aminotransferase class I/classII large" evidence="6">
    <location>
        <begin position="27"/>
        <end position="372"/>
    </location>
</feature>
<proteinExistence type="inferred from homology"/>
<evidence type="ECO:0000256" key="2">
    <source>
        <dbReference type="ARBA" id="ARBA00007441"/>
    </source>
</evidence>
<dbReference type="AlphaFoldDB" id="A0A0G0Z677"/>
<dbReference type="GO" id="GO:0008483">
    <property type="term" value="F:transaminase activity"/>
    <property type="evidence" value="ECO:0007669"/>
    <property type="project" value="UniProtKB-KW"/>
</dbReference>
<comment type="caution">
    <text evidence="7">The sequence shown here is derived from an EMBL/GenBank/DDBJ whole genome shotgun (WGS) entry which is preliminary data.</text>
</comment>
<dbReference type="Pfam" id="PF00155">
    <property type="entry name" value="Aminotran_1_2"/>
    <property type="match status" value="1"/>
</dbReference>
<name>A0A0G0Z677_9BACT</name>
<accession>A0A0G0Z677</accession>
<comment type="similarity">
    <text evidence="2">Belongs to the class-I pyridoxal-phosphate-dependent aminotransferase family.</text>
</comment>
<dbReference type="InterPro" id="IPR015424">
    <property type="entry name" value="PyrdxlP-dep_Trfase"/>
</dbReference>
<gene>
    <name evidence="7" type="ORF">UV05_C0010G0008</name>
</gene>
<evidence type="ECO:0000256" key="5">
    <source>
        <dbReference type="ARBA" id="ARBA00022898"/>
    </source>
</evidence>
<dbReference type="GO" id="GO:0006520">
    <property type="term" value="P:amino acid metabolic process"/>
    <property type="evidence" value="ECO:0007669"/>
    <property type="project" value="InterPro"/>
</dbReference>
<dbReference type="InterPro" id="IPR015422">
    <property type="entry name" value="PyrdxlP-dep_Trfase_small"/>
</dbReference>
<evidence type="ECO:0000259" key="6">
    <source>
        <dbReference type="Pfam" id="PF00155"/>
    </source>
</evidence>
<evidence type="ECO:0000313" key="7">
    <source>
        <dbReference type="EMBL" id="KKS44192.1"/>
    </source>
</evidence>
<comment type="cofactor">
    <cofactor evidence="1">
        <name>pyridoxal 5'-phosphate</name>
        <dbReference type="ChEBI" id="CHEBI:597326"/>
    </cofactor>
</comment>
<keyword evidence="4 7" id="KW-0808">Transferase</keyword>
<dbReference type="CDD" id="cd00609">
    <property type="entry name" value="AAT_like"/>
    <property type="match status" value="1"/>
</dbReference>
<keyword evidence="5" id="KW-0663">Pyridoxal phosphate</keyword>
<evidence type="ECO:0000256" key="1">
    <source>
        <dbReference type="ARBA" id="ARBA00001933"/>
    </source>
</evidence>